<evidence type="ECO:0000313" key="2">
    <source>
        <dbReference type="Proteomes" id="UP000515158"/>
    </source>
</evidence>
<feature type="compositionally biased region" description="Basic and acidic residues" evidence="1">
    <location>
        <begin position="177"/>
        <end position="192"/>
    </location>
</feature>
<dbReference type="RefSeq" id="XP_034237266.1">
    <property type="nucleotide sequence ID" value="XM_034381375.1"/>
</dbReference>
<dbReference type="OrthoDB" id="7764728at2759"/>
<dbReference type="AlphaFoldDB" id="A0A6P8YKJ8"/>
<dbReference type="RefSeq" id="XP_034237265.1">
    <property type="nucleotide sequence ID" value="XM_034381374.1"/>
</dbReference>
<evidence type="ECO:0000313" key="4">
    <source>
        <dbReference type="RefSeq" id="XP_034237266.1"/>
    </source>
</evidence>
<gene>
    <name evidence="3 4" type="primary">LOC117642810</name>
</gene>
<accession>A0A6P8YKJ8</accession>
<dbReference type="Proteomes" id="UP000515158">
    <property type="component" value="Unplaced"/>
</dbReference>
<dbReference type="PANTHER" id="PTHR31025">
    <property type="entry name" value="SI:CH211-196P9.1-RELATED"/>
    <property type="match status" value="1"/>
</dbReference>
<dbReference type="KEGG" id="tpal:117642810"/>
<keyword evidence="2" id="KW-1185">Reference proteome</keyword>
<evidence type="ECO:0000313" key="3">
    <source>
        <dbReference type="RefSeq" id="XP_034237265.1"/>
    </source>
</evidence>
<sequence length="624" mass="70393">MDADALARSLEGLLPSELIKNLKAQCIDQECFMGLTEQTLKLFDFPMGHIILIIKLIGRIEDGKQVLVDHSSTNNHQTPDKSTHDLHTGSADELDDGHDILRQHVSAKYLSTLTEYELSPLREICLRWKRMSDSGFPCTAKPYFPGVPLKELQQNAIVSGADNEPRPKRRTPVTHTTEGDTQRRSLRSERAQLMRPAESSDSDHSDLDDDANDIGQENLESAGARWGSRRYKVPALPHNQEALKAMSPSLPAYNVEEILLGDNISKKFVPDLKEGFLFEEKTRKLLFRVIVKGVCDKFTRENNPTKDIKEGIAKSITVAFPQFQKLINVPGKMPWSHIYGNNTGHVANIVKRLQSASNAKQPKSKKVQKKKQTSSTTCTIDIAALALVMPDRVHRMEILDGMSKSFELRQADRSKGLSITELITKYPHLLSYKGEVIAAEFKLMFPNAEDMPVKIQPLIPKVIEHFQDPKINPALKDDTLKAFMLMASSLPHSIRRKTIALPQEDDLVIRVKLGVDIASFVDERRADKKKAVQPYLIAVQGALSEDVLQFFLVLDSFPMELGRIPFIRGIDWVLKACCVFNVHYPASWNQFFRFCQTCLYKVFISGEDDVPPSSSQLYTRLMSL</sequence>
<dbReference type="GeneID" id="117642810"/>
<feature type="region of interest" description="Disordered" evidence="1">
    <location>
        <begin position="70"/>
        <end position="94"/>
    </location>
</feature>
<feature type="region of interest" description="Disordered" evidence="1">
    <location>
        <begin position="158"/>
        <end position="214"/>
    </location>
</feature>
<dbReference type="PANTHER" id="PTHR31025:SF9">
    <property type="entry name" value="SI:DKEY-286J15.1"/>
    <property type="match status" value="1"/>
</dbReference>
<proteinExistence type="predicted"/>
<evidence type="ECO:0000256" key="1">
    <source>
        <dbReference type="SAM" id="MobiDB-lite"/>
    </source>
</evidence>
<name>A0A6P8YKJ8_THRPL</name>
<feature type="compositionally biased region" description="Basic and acidic residues" evidence="1">
    <location>
        <begin position="78"/>
        <end position="87"/>
    </location>
</feature>
<organism evidence="4">
    <name type="scientific">Thrips palmi</name>
    <name type="common">Melon thrips</name>
    <dbReference type="NCBI Taxonomy" id="161013"/>
    <lineage>
        <taxon>Eukaryota</taxon>
        <taxon>Metazoa</taxon>
        <taxon>Ecdysozoa</taxon>
        <taxon>Arthropoda</taxon>
        <taxon>Hexapoda</taxon>
        <taxon>Insecta</taxon>
        <taxon>Pterygota</taxon>
        <taxon>Neoptera</taxon>
        <taxon>Paraneoptera</taxon>
        <taxon>Thysanoptera</taxon>
        <taxon>Terebrantia</taxon>
        <taxon>Thripoidea</taxon>
        <taxon>Thripidae</taxon>
        <taxon>Thrips</taxon>
    </lineage>
</organism>
<protein>
    <submittedName>
        <fullName evidence="3 4">Uncharacterized protein LOC117642810</fullName>
    </submittedName>
</protein>
<reference evidence="3 4" key="1">
    <citation type="submission" date="2025-04" db="UniProtKB">
        <authorList>
            <consortium name="RefSeq"/>
        </authorList>
    </citation>
    <scope>IDENTIFICATION</scope>
    <source>
        <tissue evidence="3 4">Total insect</tissue>
    </source>
</reference>